<organism evidence="9 11">
    <name type="scientific">Paenibacillus macerans</name>
    <name type="common">Bacillus macerans</name>
    <dbReference type="NCBI Taxonomy" id="44252"/>
    <lineage>
        <taxon>Bacteria</taxon>
        <taxon>Bacillati</taxon>
        <taxon>Bacillota</taxon>
        <taxon>Bacilli</taxon>
        <taxon>Bacillales</taxon>
        <taxon>Paenibacillaceae</taxon>
        <taxon>Paenibacillus</taxon>
    </lineage>
</organism>
<dbReference type="InterPro" id="IPR000515">
    <property type="entry name" value="MetI-like"/>
</dbReference>
<keyword evidence="11" id="KW-1185">Reference proteome</keyword>
<proteinExistence type="inferred from homology"/>
<evidence type="ECO:0000313" key="12">
    <source>
        <dbReference type="Proteomes" id="UP000442469"/>
    </source>
</evidence>
<dbReference type="InterPro" id="IPR035906">
    <property type="entry name" value="MetI-like_sf"/>
</dbReference>
<protein>
    <submittedName>
        <fullName evidence="10">ABC transporter permease subunit</fullName>
    </submittedName>
    <submittedName>
        <fullName evidence="9">Binding--dependent transport system inner membrane component family protein</fullName>
    </submittedName>
</protein>
<dbReference type="AlphaFoldDB" id="A0A090Z3S4"/>
<feature type="domain" description="ABC transmembrane type-1" evidence="8">
    <location>
        <begin position="69"/>
        <end position="283"/>
    </location>
</feature>
<evidence type="ECO:0000256" key="2">
    <source>
        <dbReference type="ARBA" id="ARBA00022448"/>
    </source>
</evidence>
<sequence length="294" mass="32981">MEKVLRNRMSILLFILPALLIYTAVVFVPIVSSVYFSFFRWDVISPMKFIGLDNYTRMFTQDNVFGVGVRNMLLLLAVSLVLQLGLGFVLAVFLSGRLRGKEWFKNVFFTPAVISSVAVGMMWTFIYDPSMGIINALLQAAGLEAWARPWLSEPKTAMWAIAIVTSWQFVGYTMILFIAAIQNISADIFEAARIDGATGWKVVKHITLPLVKPITKVNTILISIGSLKFFDLIFVMTGGGPANRTQVLASYLYYRSFDQSEYGYGDAMAVVLLVMCLVVTVIINKLFRMTDQEN</sequence>
<comment type="caution">
    <text evidence="9">The sequence shown here is derived from an EMBL/GenBank/DDBJ whole genome shotgun (WGS) entry which is preliminary data.</text>
</comment>
<dbReference type="RefSeq" id="WP_036625423.1">
    <property type="nucleotide sequence ID" value="NZ_BGML01000002.1"/>
</dbReference>
<evidence type="ECO:0000313" key="9">
    <source>
        <dbReference type="EMBL" id="KFN05919.1"/>
    </source>
</evidence>
<reference evidence="10 12" key="2">
    <citation type="submission" date="2019-11" db="EMBL/GenBank/DDBJ databases">
        <title>Draft genome sequences of five Paenibacillus species of dairy origin.</title>
        <authorList>
            <person name="Olajide A.M."/>
            <person name="Chen S."/>
            <person name="Lapointe G."/>
        </authorList>
    </citation>
    <scope>NUCLEOTIDE SEQUENCE [LARGE SCALE GENOMIC DNA]</scope>
    <source>
        <strain evidence="10 12">3CT49</strain>
    </source>
</reference>
<dbReference type="Gene3D" id="1.10.3720.10">
    <property type="entry name" value="MetI-like"/>
    <property type="match status" value="1"/>
</dbReference>
<dbReference type="GO" id="GO:0055085">
    <property type="term" value="P:transmembrane transport"/>
    <property type="evidence" value="ECO:0007669"/>
    <property type="project" value="InterPro"/>
</dbReference>
<accession>A0A090Z3S4</accession>
<keyword evidence="6 7" id="KW-0472">Membrane</keyword>
<evidence type="ECO:0000256" key="1">
    <source>
        <dbReference type="ARBA" id="ARBA00004651"/>
    </source>
</evidence>
<keyword evidence="2 7" id="KW-0813">Transport</keyword>
<dbReference type="PROSITE" id="PS50928">
    <property type="entry name" value="ABC_TM1"/>
    <property type="match status" value="1"/>
</dbReference>
<dbReference type="EMBL" id="JMQA01000038">
    <property type="protein sequence ID" value="KFN05919.1"/>
    <property type="molecule type" value="Genomic_DNA"/>
</dbReference>
<evidence type="ECO:0000256" key="3">
    <source>
        <dbReference type="ARBA" id="ARBA00022475"/>
    </source>
</evidence>
<dbReference type="PATRIC" id="fig|44252.3.peg.4266"/>
<feature type="transmembrane region" description="Helical" evidence="7">
    <location>
        <begin position="220"/>
        <end position="242"/>
    </location>
</feature>
<evidence type="ECO:0000256" key="5">
    <source>
        <dbReference type="ARBA" id="ARBA00022989"/>
    </source>
</evidence>
<dbReference type="HOGENOM" id="CLU_016047_0_0_9"/>
<evidence type="ECO:0000259" key="8">
    <source>
        <dbReference type="PROSITE" id="PS50928"/>
    </source>
</evidence>
<dbReference type="Proteomes" id="UP000442469">
    <property type="component" value="Unassembled WGS sequence"/>
</dbReference>
<evidence type="ECO:0000313" key="11">
    <source>
        <dbReference type="Proteomes" id="UP000029278"/>
    </source>
</evidence>
<comment type="subcellular location">
    <subcellularLocation>
        <location evidence="1 7">Cell membrane</location>
        <topology evidence="1 7">Multi-pass membrane protein</topology>
    </subcellularLocation>
</comment>
<dbReference type="EMBL" id="WNZZ01000007">
    <property type="protein sequence ID" value="MUG23045.1"/>
    <property type="molecule type" value="Genomic_DNA"/>
</dbReference>
<keyword evidence="5 7" id="KW-1133">Transmembrane helix</keyword>
<dbReference type="PANTHER" id="PTHR30193">
    <property type="entry name" value="ABC TRANSPORTER PERMEASE PROTEIN"/>
    <property type="match status" value="1"/>
</dbReference>
<dbReference type="CDD" id="cd06261">
    <property type="entry name" value="TM_PBP2"/>
    <property type="match status" value="1"/>
</dbReference>
<reference evidence="9 11" key="1">
    <citation type="submission" date="2014-04" db="EMBL/GenBank/DDBJ databases">
        <authorList>
            <person name="Bishop-Lilly K.A."/>
            <person name="Broomall S.M."/>
            <person name="Chain P.S."/>
            <person name="Chertkov O."/>
            <person name="Coyne S.R."/>
            <person name="Daligault H.E."/>
            <person name="Davenport K.W."/>
            <person name="Erkkila T."/>
            <person name="Frey K.G."/>
            <person name="Gibbons H.S."/>
            <person name="Gu W."/>
            <person name="Jaissle J."/>
            <person name="Johnson S.L."/>
            <person name="Koroleva G.I."/>
            <person name="Ladner J.T."/>
            <person name="Lo C.-C."/>
            <person name="Minogue T.D."/>
            <person name="Munk C."/>
            <person name="Palacios G.F."/>
            <person name="Redden C.L."/>
            <person name="Rosenzweig C.N."/>
            <person name="Scholz M.B."/>
            <person name="Teshima H."/>
            <person name="Xu Y."/>
        </authorList>
    </citation>
    <scope>NUCLEOTIDE SEQUENCE [LARGE SCALE GENOMIC DNA]</scope>
    <source>
        <strain evidence="9 11">8244</strain>
    </source>
</reference>
<dbReference type="STRING" id="44252.DJ90_25"/>
<feature type="transmembrane region" description="Helical" evidence="7">
    <location>
        <begin position="262"/>
        <end position="283"/>
    </location>
</feature>
<dbReference type="InterPro" id="IPR051393">
    <property type="entry name" value="ABC_transporter_permease"/>
</dbReference>
<gene>
    <name evidence="9" type="ORF">DJ90_25</name>
    <name evidence="10" type="ORF">GNQ08_11560</name>
</gene>
<feature type="transmembrane region" description="Helical" evidence="7">
    <location>
        <begin position="12"/>
        <end position="38"/>
    </location>
</feature>
<dbReference type="GO" id="GO:0005886">
    <property type="term" value="C:plasma membrane"/>
    <property type="evidence" value="ECO:0007669"/>
    <property type="project" value="UniProtKB-SubCell"/>
</dbReference>
<feature type="transmembrane region" description="Helical" evidence="7">
    <location>
        <begin position="157"/>
        <end position="181"/>
    </location>
</feature>
<evidence type="ECO:0000256" key="7">
    <source>
        <dbReference type="RuleBase" id="RU363032"/>
    </source>
</evidence>
<feature type="transmembrane region" description="Helical" evidence="7">
    <location>
        <begin position="72"/>
        <end position="94"/>
    </location>
</feature>
<dbReference type="Pfam" id="PF00528">
    <property type="entry name" value="BPD_transp_1"/>
    <property type="match status" value="1"/>
</dbReference>
<dbReference type="OrthoDB" id="152280at2"/>
<name>A0A090Z3S4_PAEMA</name>
<dbReference type="Proteomes" id="UP000029278">
    <property type="component" value="Unassembled WGS sequence"/>
</dbReference>
<keyword evidence="3" id="KW-1003">Cell membrane</keyword>
<dbReference type="GeneID" id="77009084"/>
<dbReference type="PANTHER" id="PTHR30193:SF37">
    <property type="entry name" value="INNER MEMBRANE ABC TRANSPORTER PERMEASE PROTEIN YCJO"/>
    <property type="match status" value="1"/>
</dbReference>
<dbReference type="SUPFAM" id="SSF161098">
    <property type="entry name" value="MetI-like"/>
    <property type="match status" value="1"/>
</dbReference>
<feature type="transmembrane region" description="Helical" evidence="7">
    <location>
        <begin position="106"/>
        <end position="126"/>
    </location>
</feature>
<evidence type="ECO:0000256" key="6">
    <source>
        <dbReference type="ARBA" id="ARBA00023136"/>
    </source>
</evidence>
<keyword evidence="4 7" id="KW-0812">Transmembrane</keyword>
<comment type="similarity">
    <text evidence="7">Belongs to the binding-protein-dependent transport system permease family.</text>
</comment>
<evidence type="ECO:0000256" key="4">
    <source>
        <dbReference type="ARBA" id="ARBA00022692"/>
    </source>
</evidence>
<evidence type="ECO:0000313" key="10">
    <source>
        <dbReference type="EMBL" id="MUG23045.1"/>
    </source>
</evidence>